<dbReference type="EMBL" id="LAZR01004579">
    <property type="protein sequence ID" value="KKN07352.1"/>
    <property type="molecule type" value="Genomic_DNA"/>
</dbReference>
<evidence type="ECO:0000256" key="1">
    <source>
        <dbReference type="SAM" id="MobiDB-lite"/>
    </source>
</evidence>
<feature type="region of interest" description="Disordered" evidence="1">
    <location>
        <begin position="247"/>
        <end position="275"/>
    </location>
</feature>
<accession>A0A0F9N692</accession>
<gene>
    <name evidence="2" type="ORF">LCGC14_1067970</name>
</gene>
<reference evidence="2" key="1">
    <citation type="journal article" date="2015" name="Nature">
        <title>Complex archaea that bridge the gap between prokaryotes and eukaryotes.</title>
        <authorList>
            <person name="Spang A."/>
            <person name="Saw J.H."/>
            <person name="Jorgensen S.L."/>
            <person name="Zaremba-Niedzwiedzka K."/>
            <person name="Martijn J."/>
            <person name="Lind A.E."/>
            <person name="van Eijk R."/>
            <person name="Schleper C."/>
            <person name="Guy L."/>
            <person name="Ettema T.J."/>
        </authorList>
    </citation>
    <scope>NUCLEOTIDE SEQUENCE</scope>
</reference>
<name>A0A0F9N692_9ZZZZ</name>
<feature type="compositionally biased region" description="Basic and acidic residues" evidence="1">
    <location>
        <begin position="64"/>
        <end position="78"/>
    </location>
</feature>
<proteinExistence type="predicted"/>
<organism evidence="2">
    <name type="scientific">marine sediment metagenome</name>
    <dbReference type="NCBI Taxonomy" id="412755"/>
    <lineage>
        <taxon>unclassified sequences</taxon>
        <taxon>metagenomes</taxon>
        <taxon>ecological metagenomes</taxon>
    </lineage>
</organism>
<evidence type="ECO:0000313" key="2">
    <source>
        <dbReference type="EMBL" id="KKN07352.1"/>
    </source>
</evidence>
<sequence length="287" mass="32145">MNHNSSETLKFDLQLFAENDPDSNNPGTQPIEPGQQAIDDGEELSNIFEAEPATGGDPQGPSQKPKDEAGSDSPKYEIDGVQFDASDIKRWQELEKGDDNEEKWKAKLNRRGQELNEQESTLKQREESVVTNQSLLDQYKQFKAVVDSNPDAREYFKKVVDNPQNAMKPALDKIQAGIDERFDDLDVQKAEVSLGKEFKDYDSEVCDKAISVYDPDNPYDVAKMKYYVWKGMNMEIELQKRIASGEETRVPGLPPVATGAPQQRGPKQYNSPAEAADAVIRDLGLSI</sequence>
<protein>
    <submittedName>
        <fullName evidence="2">Uncharacterized protein</fullName>
    </submittedName>
</protein>
<dbReference type="AlphaFoldDB" id="A0A0F9N692"/>
<comment type="caution">
    <text evidence="2">The sequence shown here is derived from an EMBL/GenBank/DDBJ whole genome shotgun (WGS) entry which is preliminary data.</text>
</comment>
<feature type="region of interest" description="Disordered" evidence="1">
    <location>
        <begin position="1"/>
        <end position="84"/>
    </location>
</feature>